<protein>
    <submittedName>
        <fullName evidence="1">Uncharacterized protein</fullName>
    </submittedName>
</protein>
<feature type="non-terminal residue" evidence="1">
    <location>
        <position position="1"/>
    </location>
</feature>
<dbReference type="AlphaFoldDB" id="A0AAE0QGT4"/>
<proteinExistence type="predicted"/>
<organism evidence="1 2">
    <name type="scientific">Hemibagrus guttatus</name>
    <dbReference type="NCBI Taxonomy" id="175788"/>
    <lineage>
        <taxon>Eukaryota</taxon>
        <taxon>Metazoa</taxon>
        <taxon>Chordata</taxon>
        <taxon>Craniata</taxon>
        <taxon>Vertebrata</taxon>
        <taxon>Euteleostomi</taxon>
        <taxon>Actinopterygii</taxon>
        <taxon>Neopterygii</taxon>
        <taxon>Teleostei</taxon>
        <taxon>Ostariophysi</taxon>
        <taxon>Siluriformes</taxon>
        <taxon>Bagridae</taxon>
        <taxon>Hemibagrus</taxon>
    </lineage>
</organism>
<comment type="caution">
    <text evidence="1">The sequence shown here is derived from an EMBL/GenBank/DDBJ whole genome shotgun (WGS) entry which is preliminary data.</text>
</comment>
<name>A0AAE0QGT4_9TELE</name>
<accession>A0AAE0QGT4</accession>
<evidence type="ECO:0000313" key="2">
    <source>
        <dbReference type="Proteomes" id="UP001274896"/>
    </source>
</evidence>
<gene>
    <name evidence="1" type="ORF">QTP70_024065</name>
</gene>
<dbReference type="EMBL" id="JAUCMX010000016">
    <property type="protein sequence ID" value="KAK3520449.1"/>
    <property type="molecule type" value="Genomic_DNA"/>
</dbReference>
<keyword evidence="2" id="KW-1185">Reference proteome</keyword>
<evidence type="ECO:0000313" key="1">
    <source>
        <dbReference type="EMBL" id="KAK3520449.1"/>
    </source>
</evidence>
<sequence>HIPQMLDWIEICGIWRPGQHLKLVVVVIKPFLSHFCFVAWRIILLKEATAIWEYRFHERVYMVCNNASLDFLIPVKRNCKPIAYKDILYNFIMIIVLRDGGPQEPE</sequence>
<reference evidence="1" key="1">
    <citation type="submission" date="2023-06" db="EMBL/GenBank/DDBJ databases">
        <title>Male Hemibagrus guttatus genome.</title>
        <authorList>
            <person name="Bian C."/>
        </authorList>
    </citation>
    <scope>NUCLEOTIDE SEQUENCE</scope>
    <source>
        <strain evidence="1">Male_cb2023</strain>
        <tissue evidence="1">Muscle</tissue>
    </source>
</reference>
<dbReference type="Proteomes" id="UP001274896">
    <property type="component" value="Unassembled WGS sequence"/>
</dbReference>